<evidence type="ECO:0000256" key="2">
    <source>
        <dbReference type="ARBA" id="ARBA00034247"/>
    </source>
</evidence>
<comment type="catalytic activity">
    <reaction evidence="2">
        <text>2 GTP = 3',3'-c-di-GMP + 2 diphosphate</text>
        <dbReference type="Rhea" id="RHEA:24898"/>
        <dbReference type="ChEBI" id="CHEBI:33019"/>
        <dbReference type="ChEBI" id="CHEBI:37565"/>
        <dbReference type="ChEBI" id="CHEBI:58805"/>
        <dbReference type="EC" id="2.7.7.65"/>
    </reaction>
</comment>
<dbReference type="RefSeq" id="WP_264891974.1">
    <property type="nucleotide sequence ID" value="NZ_CP110257.1"/>
</dbReference>
<dbReference type="Gene3D" id="3.30.70.270">
    <property type="match status" value="1"/>
</dbReference>
<dbReference type="InterPro" id="IPR043128">
    <property type="entry name" value="Rev_trsase/Diguanyl_cyclase"/>
</dbReference>
<proteinExistence type="predicted"/>
<organism evidence="4 5">
    <name type="scientific">Caldimonas aquatica</name>
    <dbReference type="NCBI Taxonomy" id="376175"/>
    <lineage>
        <taxon>Bacteria</taxon>
        <taxon>Pseudomonadati</taxon>
        <taxon>Pseudomonadota</taxon>
        <taxon>Betaproteobacteria</taxon>
        <taxon>Burkholderiales</taxon>
        <taxon>Sphaerotilaceae</taxon>
        <taxon>Caldimonas</taxon>
    </lineage>
</organism>
<dbReference type="SMART" id="SM00267">
    <property type="entry name" value="GGDEF"/>
    <property type="match status" value="1"/>
</dbReference>
<reference evidence="4" key="1">
    <citation type="submission" date="2022-10" db="EMBL/GenBank/DDBJ databases">
        <title>Complete genome sequence of Schlegelella aquatica LMG 23380.</title>
        <authorList>
            <person name="Musilova J."/>
            <person name="Kourilova X."/>
            <person name="Bezdicek M."/>
            <person name="Hermankova K."/>
            <person name="Obruca S."/>
            <person name="Sedlar K."/>
        </authorList>
    </citation>
    <scope>NUCLEOTIDE SEQUENCE</scope>
    <source>
        <strain evidence="4">LMG 23380</strain>
    </source>
</reference>
<dbReference type="NCBIfam" id="TIGR00254">
    <property type="entry name" value="GGDEF"/>
    <property type="match status" value="1"/>
</dbReference>
<dbReference type="EMBL" id="CP110257">
    <property type="protein sequence ID" value="UZD54406.1"/>
    <property type="molecule type" value="Genomic_DNA"/>
</dbReference>
<dbReference type="SUPFAM" id="SSF55073">
    <property type="entry name" value="Nucleotide cyclase"/>
    <property type="match status" value="1"/>
</dbReference>
<evidence type="ECO:0000259" key="3">
    <source>
        <dbReference type="PROSITE" id="PS50887"/>
    </source>
</evidence>
<dbReference type="PROSITE" id="PS50887">
    <property type="entry name" value="GGDEF"/>
    <property type="match status" value="1"/>
</dbReference>
<dbReference type="Proteomes" id="UP001163266">
    <property type="component" value="Chromosome"/>
</dbReference>
<evidence type="ECO:0000256" key="1">
    <source>
        <dbReference type="ARBA" id="ARBA00012528"/>
    </source>
</evidence>
<dbReference type="InterPro" id="IPR029787">
    <property type="entry name" value="Nucleotide_cyclase"/>
</dbReference>
<protein>
    <recommendedName>
        <fullName evidence="1">diguanylate cyclase</fullName>
        <ecNumber evidence="1">2.7.7.65</ecNumber>
    </recommendedName>
</protein>
<dbReference type="PANTHER" id="PTHR45138">
    <property type="entry name" value="REGULATORY COMPONENTS OF SENSORY TRANSDUCTION SYSTEM"/>
    <property type="match status" value="1"/>
</dbReference>
<dbReference type="EC" id="2.7.7.65" evidence="1"/>
<feature type="domain" description="GGDEF" evidence="3">
    <location>
        <begin position="207"/>
        <end position="336"/>
    </location>
</feature>
<accession>A0ABY6MQX2</accession>
<dbReference type="CDD" id="cd01949">
    <property type="entry name" value="GGDEF"/>
    <property type="match status" value="1"/>
</dbReference>
<keyword evidence="5" id="KW-1185">Reference proteome</keyword>
<dbReference type="Pfam" id="PF00990">
    <property type="entry name" value="GGDEF"/>
    <property type="match status" value="1"/>
</dbReference>
<dbReference type="PANTHER" id="PTHR45138:SF9">
    <property type="entry name" value="DIGUANYLATE CYCLASE DGCM-RELATED"/>
    <property type="match status" value="1"/>
</dbReference>
<dbReference type="InterPro" id="IPR050469">
    <property type="entry name" value="Diguanylate_Cyclase"/>
</dbReference>
<evidence type="ECO:0000313" key="4">
    <source>
        <dbReference type="EMBL" id="UZD54406.1"/>
    </source>
</evidence>
<sequence length="355" mass="39508">MLSTTAAHHAMPNAIDHLAALTGYRDRDLLDVTLAHALMDLLRPRQVVVYKLVGEGDDQRWLLRARLTAGQTTAVSDPPWVAFEALAPKASVRERCECVESESVVASNTPEGEAVTWFPLLTDAEALGVIEVRTARPMPGATRRMVGSILRIYRNFHGLLDYSERDTLTGLLNRKTFDEAFLKTAHAAPGPAGPAAQEDRRQEPAAQRHWLGVVDIDHFKSVNDRFGHLIGDEVLLLVARILRSTFRFQDRLYRFGGEEFVVLLRCGSEDDAAQAFERLRHNVERYAFPQVGRVTASIGFTEVKPGDTPTAAFERADRAVYVAKQRGRNQVCSHAELVRQGVLQEAAKVGDIELF</sequence>
<evidence type="ECO:0000313" key="5">
    <source>
        <dbReference type="Proteomes" id="UP001163266"/>
    </source>
</evidence>
<gene>
    <name evidence="4" type="ORF">OMP39_12125</name>
</gene>
<name>A0ABY6MQX2_9BURK</name>
<dbReference type="InterPro" id="IPR000160">
    <property type="entry name" value="GGDEF_dom"/>
</dbReference>